<keyword evidence="5" id="KW-0539">Nucleus</keyword>
<dbReference type="AlphaFoldDB" id="A0A183CIU7"/>
<feature type="compositionally biased region" description="Low complexity" evidence="6">
    <location>
        <begin position="461"/>
        <end position="473"/>
    </location>
</feature>
<comment type="subcellular location">
    <subcellularLocation>
        <location evidence="1">Nucleus</location>
    </subcellularLocation>
</comment>
<evidence type="ECO:0000256" key="6">
    <source>
        <dbReference type="SAM" id="MobiDB-lite"/>
    </source>
</evidence>
<evidence type="ECO:0000313" key="8">
    <source>
        <dbReference type="WBParaSite" id="GPLIN_001280300"/>
    </source>
</evidence>
<keyword evidence="2" id="KW-0479">Metal-binding</keyword>
<evidence type="ECO:0000256" key="1">
    <source>
        <dbReference type="ARBA" id="ARBA00004123"/>
    </source>
</evidence>
<dbReference type="InterPro" id="IPR012337">
    <property type="entry name" value="RNaseH-like_sf"/>
</dbReference>
<organism evidence="7 8">
    <name type="scientific">Globodera pallida</name>
    <name type="common">Potato cyst nematode worm</name>
    <name type="synonym">Heterodera pallida</name>
    <dbReference type="NCBI Taxonomy" id="36090"/>
    <lineage>
        <taxon>Eukaryota</taxon>
        <taxon>Metazoa</taxon>
        <taxon>Ecdysozoa</taxon>
        <taxon>Nematoda</taxon>
        <taxon>Chromadorea</taxon>
        <taxon>Rhabditida</taxon>
        <taxon>Tylenchina</taxon>
        <taxon>Tylenchomorpha</taxon>
        <taxon>Tylenchoidea</taxon>
        <taxon>Heteroderidae</taxon>
        <taxon>Heteroderinae</taxon>
        <taxon>Globodera</taxon>
    </lineage>
</organism>
<keyword evidence="3" id="KW-0863">Zinc-finger</keyword>
<dbReference type="PANTHER" id="PTHR46481">
    <property type="entry name" value="ZINC FINGER BED DOMAIN-CONTAINING PROTEIN 4"/>
    <property type="match status" value="1"/>
</dbReference>
<keyword evidence="4" id="KW-0862">Zinc</keyword>
<keyword evidence="7" id="KW-1185">Reference proteome</keyword>
<dbReference type="SUPFAM" id="SSF53098">
    <property type="entry name" value="Ribonuclease H-like"/>
    <property type="match status" value="1"/>
</dbReference>
<reference evidence="7" key="1">
    <citation type="submission" date="2014-05" db="EMBL/GenBank/DDBJ databases">
        <title>The genome and life-stage specific transcriptomes of Globodera pallida elucidate key aspects of plant parasitism by a cyst nematode.</title>
        <authorList>
            <person name="Cotton J.A."/>
            <person name="Lilley C.J."/>
            <person name="Jones L.M."/>
            <person name="Kikuchi T."/>
            <person name="Reid A.J."/>
            <person name="Thorpe P."/>
            <person name="Tsai I.J."/>
            <person name="Beasley H."/>
            <person name="Blok V."/>
            <person name="Cock P.J.A."/>
            <person name="Van den Akker S.E."/>
            <person name="Holroyd N."/>
            <person name="Hunt M."/>
            <person name="Mantelin S."/>
            <person name="Naghra H."/>
            <person name="Pain A."/>
            <person name="Palomares-Rius J.E."/>
            <person name="Zarowiecki M."/>
            <person name="Berriman M."/>
            <person name="Jones J.T."/>
            <person name="Urwin P.E."/>
        </authorList>
    </citation>
    <scope>NUCLEOTIDE SEQUENCE [LARGE SCALE GENOMIC DNA]</scope>
    <source>
        <strain evidence="7">Lindley</strain>
    </source>
</reference>
<feature type="region of interest" description="Disordered" evidence="6">
    <location>
        <begin position="678"/>
        <end position="704"/>
    </location>
</feature>
<protein>
    <submittedName>
        <fullName evidence="8">Protein kinase domain-containing protein</fullName>
    </submittedName>
</protein>
<dbReference type="Proteomes" id="UP000050741">
    <property type="component" value="Unassembled WGS sequence"/>
</dbReference>
<proteinExistence type="predicted"/>
<reference evidence="8" key="2">
    <citation type="submission" date="2016-06" db="UniProtKB">
        <authorList>
            <consortium name="WormBaseParasite"/>
        </authorList>
    </citation>
    <scope>IDENTIFICATION</scope>
</reference>
<evidence type="ECO:0000313" key="7">
    <source>
        <dbReference type="Proteomes" id="UP000050741"/>
    </source>
</evidence>
<evidence type="ECO:0000256" key="5">
    <source>
        <dbReference type="ARBA" id="ARBA00023242"/>
    </source>
</evidence>
<dbReference type="PANTHER" id="PTHR46481:SF10">
    <property type="entry name" value="ZINC FINGER BED DOMAIN-CONTAINING PROTEIN 39"/>
    <property type="match status" value="1"/>
</dbReference>
<sequence>LVLSTPASTSLDSSGTVQQYHQLHLNLGPPPMLMMSRFAAATASGSTAHPIPTCSASSTLLSPFQHQQQSNQSHSISPSTLTSPSSSSVPPTSTRTPLLVGFGSGHHFTPADKQLFVQAMVQFCAQDMHSCDVVEVLSLEYFDLSIAFTFQGEGFKNLIETVLFIGRRSHGDPSANTFDPVRNLIPVARQLKQTFVSQEVSVRQATVRDLSLVKDAGVALSCQTMNFGGERHLAVAASYITDDWRITRRTLRVEKAANMTQLGPLVRDVLVEFQLTDAKLVLLTMDSSEFGHIPEVIGQMPNNVLLMPNANRALNTECVDFAPIFDFIRLCYRLIGAVRDGDRFGQFPQANSLGHQTETAEGDESKLNFTTDVYLMLKFVKEYATEISALLEREGFGELLMELRQINWQTSSELEQFLEPFHETAEIFMDSKQPHFQRIVPEWFALMHECQPQQSMDELPSSSSAGGTFSSLGQKTPNVLDDVEELAEKSVDGEKQQQQQPREHFSPSQSVTFGTPTWLRSVSQAASRRLSEWAETNLRTEHRVATVLNPRPRLRQLQLICTEGERAVVYERIRELRRRFQEAETAAMKRKDFLHRLEDCAMEEEDELDIYLRTSFTQDQTDILEFWSSIGEAQFPRLAHLARFILASSGAPASIVLQQPSTSKLGPREIGTLLNLRPHHQHHQSQQVQQQLTPLHQQSASPME</sequence>
<feature type="region of interest" description="Disordered" evidence="6">
    <location>
        <begin position="454"/>
        <end position="475"/>
    </location>
</feature>
<feature type="region of interest" description="Disordered" evidence="6">
    <location>
        <begin position="488"/>
        <end position="513"/>
    </location>
</feature>
<dbReference type="InterPro" id="IPR052035">
    <property type="entry name" value="ZnF_BED_domain_contain"/>
</dbReference>
<feature type="region of interest" description="Disordered" evidence="6">
    <location>
        <begin position="67"/>
        <end position="94"/>
    </location>
</feature>
<dbReference type="WBParaSite" id="GPLIN_001280300">
    <property type="protein sequence ID" value="GPLIN_001280300"/>
    <property type="gene ID" value="GPLIN_001280300"/>
</dbReference>
<evidence type="ECO:0000256" key="4">
    <source>
        <dbReference type="ARBA" id="ARBA00022833"/>
    </source>
</evidence>
<dbReference type="GO" id="GO:0005634">
    <property type="term" value="C:nucleus"/>
    <property type="evidence" value="ECO:0007669"/>
    <property type="project" value="UniProtKB-SubCell"/>
</dbReference>
<accession>A0A183CIU7</accession>
<evidence type="ECO:0000256" key="2">
    <source>
        <dbReference type="ARBA" id="ARBA00022723"/>
    </source>
</evidence>
<feature type="compositionally biased region" description="Low complexity" evidence="6">
    <location>
        <begin position="684"/>
        <end position="704"/>
    </location>
</feature>
<dbReference type="GO" id="GO:0008270">
    <property type="term" value="F:zinc ion binding"/>
    <property type="evidence" value="ECO:0007669"/>
    <property type="project" value="UniProtKB-KW"/>
</dbReference>
<name>A0A183CIU7_GLOPA</name>
<evidence type="ECO:0000256" key="3">
    <source>
        <dbReference type="ARBA" id="ARBA00022771"/>
    </source>
</evidence>
<feature type="compositionally biased region" description="Basic and acidic residues" evidence="6">
    <location>
        <begin position="488"/>
        <end position="505"/>
    </location>
</feature>